<evidence type="ECO:0000259" key="1">
    <source>
        <dbReference type="Pfam" id="PF20247"/>
    </source>
</evidence>
<dbReference type="InterPro" id="IPR046537">
    <property type="entry name" value="DUF6602"/>
</dbReference>
<dbReference type="RefSeq" id="WP_212491898.1">
    <property type="nucleotide sequence ID" value="NZ_JAFCJH010000004.1"/>
</dbReference>
<feature type="domain" description="DUF6602" evidence="1">
    <location>
        <begin position="14"/>
        <end position="112"/>
    </location>
</feature>
<evidence type="ECO:0000313" key="3">
    <source>
        <dbReference type="Proteomes" id="UP001315278"/>
    </source>
</evidence>
<dbReference type="Pfam" id="PF20247">
    <property type="entry name" value="DUF6602"/>
    <property type="match status" value="1"/>
</dbReference>
<reference evidence="3" key="1">
    <citation type="journal article" date="2021" name="ISME J.">
        <title>Evolutionary origin and ecological implication of a unique nif island in free-living Bradyrhizobium lineages.</title>
        <authorList>
            <person name="Tao J."/>
        </authorList>
    </citation>
    <scope>NUCLEOTIDE SEQUENCE [LARGE SCALE GENOMIC DNA]</scope>
    <source>
        <strain evidence="3">SZCCT0434</strain>
    </source>
</reference>
<evidence type="ECO:0000313" key="2">
    <source>
        <dbReference type="EMBL" id="MBR0794809.1"/>
    </source>
</evidence>
<name>A0ABS5FDD3_9BRAD</name>
<proteinExistence type="predicted"/>
<protein>
    <recommendedName>
        <fullName evidence="1">DUF6602 domain-containing protein</fullName>
    </recommendedName>
</protein>
<sequence>MARQSRDELSTLMPHMGERGRIAEEIIKGILTRILPKRFSIGTGVIIAANGEASPQIDIVIYDNFHNAPLLSEFGACLFPVETVSATIEVKSLLNKAEFEKSLAAIRTIRKLGEQRHYIVPNLVVEGDRVVPKEPVPKTRDVPPRNYVLAFAQDGFGKTFADFKQRLSAILGNPETFIHGVCILKDDWFAGRVAHKPASELYGWGKDGLMRFYTSLLKGHRNYTIHPIDLNAYLPDDDGATNTARKP</sequence>
<comment type="caution">
    <text evidence="2">The sequence shown here is derived from an EMBL/GenBank/DDBJ whole genome shotgun (WGS) entry which is preliminary data.</text>
</comment>
<dbReference type="Proteomes" id="UP001315278">
    <property type="component" value="Unassembled WGS sequence"/>
</dbReference>
<keyword evidence="3" id="KW-1185">Reference proteome</keyword>
<dbReference type="CDD" id="cd21173">
    <property type="entry name" value="NucC-like"/>
    <property type="match status" value="1"/>
</dbReference>
<dbReference type="EMBL" id="JAFCJH010000004">
    <property type="protein sequence ID" value="MBR0794809.1"/>
    <property type="molecule type" value="Genomic_DNA"/>
</dbReference>
<accession>A0ABS5FDD3</accession>
<organism evidence="2 3">
    <name type="scientific">Bradyrhizobium jicamae</name>
    <dbReference type="NCBI Taxonomy" id="280332"/>
    <lineage>
        <taxon>Bacteria</taxon>
        <taxon>Pseudomonadati</taxon>
        <taxon>Pseudomonadota</taxon>
        <taxon>Alphaproteobacteria</taxon>
        <taxon>Hyphomicrobiales</taxon>
        <taxon>Nitrobacteraceae</taxon>
        <taxon>Bradyrhizobium</taxon>
    </lineage>
</organism>
<gene>
    <name evidence="2" type="ORF">JQ615_05300</name>
</gene>